<dbReference type="AlphaFoldDB" id="A0AA47E581"/>
<dbReference type="SUPFAM" id="SSF52172">
    <property type="entry name" value="CheY-like"/>
    <property type="match status" value="1"/>
</dbReference>
<dbReference type="Gene3D" id="1.10.10.60">
    <property type="entry name" value="Homeodomain-like"/>
    <property type="match status" value="2"/>
</dbReference>
<dbReference type="GO" id="GO:0009893">
    <property type="term" value="P:positive regulation of metabolic process"/>
    <property type="evidence" value="ECO:0007669"/>
    <property type="project" value="UniProtKB-ARBA"/>
</dbReference>
<dbReference type="InterPro" id="IPR018062">
    <property type="entry name" value="HTH_AraC-typ_CS"/>
</dbReference>
<feature type="domain" description="HTH araC/xylS-type" evidence="4">
    <location>
        <begin position="163"/>
        <end position="261"/>
    </location>
</feature>
<dbReference type="PRINTS" id="PR00032">
    <property type="entry name" value="HTHARAC"/>
</dbReference>
<evidence type="ECO:0000256" key="1">
    <source>
        <dbReference type="ARBA" id="ARBA00023015"/>
    </source>
</evidence>
<dbReference type="SUPFAM" id="SSF46689">
    <property type="entry name" value="Homeodomain-like"/>
    <property type="match status" value="2"/>
</dbReference>
<keyword evidence="2" id="KW-0238">DNA-binding</keyword>
<evidence type="ECO:0000256" key="2">
    <source>
        <dbReference type="ARBA" id="ARBA00023125"/>
    </source>
</evidence>
<gene>
    <name evidence="5" type="ORF">OSV15_09640</name>
</gene>
<dbReference type="InterPro" id="IPR009057">
    <property type="entry name" value="Homeodomain-like_sf"/>
</dbReference>
<name>A0AA47E581_9GAMM</name>
<proteinExistence type="predicted"/>
<organism evidence="5 6">
    <name type="scientific">Stutzerimonas frequens</name>
    <dbReference type="NCBI Taxonomy" id="2968969"/>
    <lineage>
        <taxon>Bacteria</taxon>
        <taxon>Pseudomonadati</taxon>
        <taxon>Pseudomonadota</taxon>
        <taxon>Gammaproteobacteria</taxon>
        <taxon>Pseudomonadales</taxon>
        <taxon>Pseudomonadaceae</taxon>
        <taxon>Stutzerimonas</taxon>
    </lineage>
</organism>
<dbReference type="PANTHER" id="PTHR43280:SF2">
    <property type="entry name" value="HTH-TYPE TRANSCRIPTIONAL REGULATOR EXSA"/>
    <property type="match status" value="1"/>
</dbReference>
<dbReference type="PANTHER" id="PTHR43280">
    <property type="entry name" value="ARAC-FAMILY TRANSCRIPTIONAL REGULATOR"/>
    <property type="match status" value="1"/>
</dbReference>
<protein>
    <submittedName>
        <fullName evidence="5">Helix-turn-helix domain-containing protein</fullName>
    </submittedName>
</protein>
<keyword evidence="1" id="KW-0805">Transcription regulation</keyword>
<evidence type="ECO:0000256" key="3">
    <source>
        <dbReference type="ARBA" id="ARBA00023163"/>
    </source>
</evidence>
<dbReference type="InterPro" id="IPR020449">
    <property type="entry name" value="Tscrpt_reg_AraC-type_HTH"/>
</dbReference>
<evidence type="ECO:0000259" key="4">
    <source>
        <dbReference type="PROSITE" id="PS01124"/>
    </source>
</evidence>
<keyword evidence="3" id="KW-0804">Transcription</keyword>
<dbReference type="Proteomes" id="UP001164632">
    <property type="component" value="Chromosome"/>
</dbReference>
<evidence type="ECO:0000313" key="5">
    <source>
        <dbReference type="EMBL" id="WAE54395.1"/>
    </source>
</evidence>
<dbReference type="Gene3D" id="3.40.50.2300">
    <property type="match status" value="1"/>
</dbReference>
<dbReference type="EMBL" id="CP113257">
    <property type="protein sequence ID" value="WAE54395.1"/>
    <property type="molecule type" value="Genomic_DNA"/>
</dbReference>
<dbReference type="Pfam" id="PF12833">
    <property type="entry name" value="HTH_18"/>
    <property type="match status" value="1"/>
</dbReference>
<dbReference type="InterPro" id="IPR011006">
    <property type="entry name" value="CheY-like_superfamily"/>
</dbReference>
<dbReference type="SMART" id="SM00342">
    <property type="entry name" value="HTH_ARAC"/>
    <property type="match status" value="1"/>
</dbReference>
<accession>A0AA47E581</accession>
<reference evidence="5" key="1">
    <citation type="submission" date="2022-11" db="EMBL/GenBank/DDBJ databases">
        <title>Genomic of Pseudomonas TF18.</title>
        <authorList>
            <person name="Liu T."/>
        </authorList>
    </citation>
    <scope>NUCLEOTIDE SEQUENCE</scope>
    <source>
        <strain evidence="5">TF18</strain>
    </source>
</reference>
<dbReference type="GO" id="GO:0043565">
    <property type="term" value="F:sequence-specific DNA binding"/>
    <property type="evidence" value="ECO:0007669"/>
    <property type="project" value="InterPro"/>
</dbReference>
<dbReference type="RefSeq" id="WP_230724865.1">
    <property type="nucleotide sequence ID" value="NZ_CP113257.1"/>
</dbReference>
<dbReference type="PROSITE" id="PS00041">
    <property type="entry name" value="HTH_ARAC_FAMILY_1"/>
    <property type="match status" value="1"/>
</dbReference>
<dbReference type="InterPro" id="IPR018060">
    <property type="entry name" value="HTH_AraC"/>
</dbReference>
<sequence length="291" mass="33119">MSNSPQGPLLLWVDLTHDRSTEALMRQFTAFSECRLVQAHSLADSGQSRRVDMICMHYDRPDALGLNQLHQVKRAAPSIPITMFTVQHCEDLAIWAMRSGVWEYVTLPLTAAELRRYRLALDQLLKLRQNTHATRQRVLGEHYPDLPPSIRLTADHQRHQLLAPALHYIDLHFRENLDQKELARLCGLTPSRFSRLFKELHGVCYLEYTLGKRLEFAKDRLGNTQMPITTIGYEAGFRDPSYFARAFKQFVGCTPSEYRNGAPSAATMLAEQNLQDATRPSSDLLGLDIGA</sequence>
<dbReference type="GO" id="GO:0003700">
    <property type="term" value="F:DNA-binding transcription factor activity"/>
    <property type="evidence" value="ECO:0007669"/>
    <property type="project" value="InterPro"/>
</dbReference>
<evidence type="ECO:0000313" key="6">
    <source>
        <dbReference type="Proteomes" id="UP001164632"/>
    </source>
</evidence>
<dbReference type="PROSITE" id="PS01124">
    <property type="entry name" value="HTH_ARAC_FAMILY_2"/>
    <property type="match status" value="1"/>
</dbReference>